<comment type="similarity">
    <text evidence="2">Belongs to the SNF7 family.</text>
</comment>
<dbReference type="GO" id="GO:0005771">
    <property type="term" value="C:multivesicular body"/>
    <property type="evidence" value="ECO:0007669"/>
    <property type="project" value="TreeGrafter"/>
</dbReference>
<dbReference type="GO" id="GO:0006900">
    <property type="term" value="P:vesicle budding from membrane"/>
    <property type="evidence" value="ECO:0007669"/>
    <property type="project" value="TreeGrafter"/>
</dbReference>
<evidence type="ECO:0008006" key="9">
    <source>
        <dbReference type="Google" id="ProtNLM"/>
    </source>
</evidence>
<reference evidence="7 8" key="1">
    <citation type="submission" date="2014-04" db="EMBL/GenBank/DDBJ databases">
        <authorList>
            <consortium name="DOE Joint Genome Institute"/>
            <person name="Kuo A."/>
            <person name="Kohler A."/>
            <person name="Nagy L.G."/>
            <person name="Floudas D."/>
            <person name="Copeland A."/>
            <person name="Barry K.W."/>
            <person name="Cichocki N."/>
            <person name="Veneault-Fourrey C."/>
            <person name="LaButti K."/>
            <person name="Lindquist E.A."/>
            <person name="Lipzen A."/>
            <person name="Lundell T."/>
            <person name="Morin E."/>
            <person name="Murat C."/>
            <person name="Sun H."/>
            <person name="Tunlid A."/>
            <person name="Henrissat B."/>
            <person name="Grigoriev I.V."/>
            <person name="Hibbett D.S."/>
            <person name="Martin F."/>
            <person name="Nordberg H.P."/>
            <person name="Cantor M.N."/>
            <person name="Hua S.X."/>
        </authorList>
    </citation>
    <scope>NUCLEOTIDE SEQUENCE [LARGE SCALE GENOMIC DNA]</scope>
    <source>
        <strain evidence="7 8">LaAM-08-1</strain>
    </source>
</reference>
<evidence type="ECO:0000256" key="2">
    <source>
        <dbReference type="ARBA" id="ARBA00006190"/>
    </source>
</evidence>
<evidence type="ECO:0000256" key="5">
    <source>
        <dbReference type="ARBA" id="ARBA00022927"/>
    </source>
</evidence>
<sequence>MGGNQSTPKITPQDRAILDLKLQRDKLRQYQKKIQVVLDREHAIAKAHISTGQKDRAIIALRRRKYQQGLLLKTDGQLENLEQLVSTIEFSLVEVSVLHGLKQGNEVLKEIHREMNVESVEKLLEETTEAREYQREIGEMLSNNLTLDEEDAVQRELLQLQADIVCTHISKARQPLTCTLLGGAVSSSARVTRCPVGGASHIAFTRFAVHSQ</sequence>
<dbReference type="HOGENOM" id="CLU_086201_0_1_1"/>
<evidence type="ECO:0000256" key="4">
    <source>
        <dbReference type="ARBA" id="ARBA00022753"/>
    </source>
</evidence>
<accession>A0A0C9Y0G9</accession>
<dbReference type="PANTHER" id="PTHR22761">
    <property type="entry name" value="CHARGED MULTIVESICULAR BODY PROTEIN"/>
    <property type="match status" value="1"/>
</dbReference>
<evidence type="ECO:0000313" key="8">
    <source>
        <dbReference type="Proteomes" id="UP000054477"/>
    </source>
</evidence>
<dbReference type="STRING" id="1095629.A0A0C9Y0G9"/>
<dbReference type="InterPro" id="IPR005024">
    <property type="entry name" value="Snf7_fam"/>
</dbReference>
<dbReference type="PANTHER" id="PTHR22761:SF5">
    <property type="entry name" value="CHARGED MULTIVESICULAR BODY PROTEIN 6"/>
    <property type="match status" value="1"/>
</dbReference>
<keyword evidence="4" id="KW-0967">Endosome</keyword>
<dbReference type="AlphaFoldDB" id="A0A0C9Y0G9"/>
<gene>
    <name evidence="7" type="ORF">K443DRAFT_129099</name>
</gene>
<proteinExistence type="inferred from homology"/>
<dbReference type="EMBL" id="KN838547">
    <property type="protein sequence ID" value="KIK07419.1"/>
    <property type="molecule type" value="Genomic_DNA"/>
</dbReference>
<dbReference type="GO" id="GO:0032511">
    <property type="term" value="P:late endosome to vacuole transport via multivesicular body sorting pathway"/>
    <property type="evidence" value="ECO:0007669"/>
    <property type="project" value="TreeGrafter"/>
</dbReference>
<evidence type="ECO:0000313" key="7">
    <source>
        <dbReference type="EMBL" id="KIK07419.1"/>
    </source>
</evidence>
<dbReference type="Pfam" id="PF03357">
    <property type="entry name" value="Snf7"/>
    <property type="match status" value="1"/>
</dbReference>
<keyword evidence="5" id="KW-0653">Protein transport</keyword>
<organism evidence="7 8">
    <name type="scientific">Laccaria amethystina LaAM-08-1</name>
    <dbReference type="NCBI Taxonomy" id="1095629"/>
    <lineage>
        <taxon>Eukaryota</taxon>
        <taxon>Fungi</taxon>
        <taxon>Dikarya</taxon>
        <taxon>Basidiomycota</taxon>
        <taxon>Agaricomycotina</taxon>
        <taxon>Agaricomycetes</taxon>
        <taxon>Agaricomycetidae</taxon>
        <taxon>Agaricales</taxon>
        <taxon>Agaricineae</taxon>
        <taxon>Hydnangiaceae</taxon>
        <taxon>Laccaria</taxon>
    </lineage>
</organism>
<keyword evidence="6" id="KW-0472">Membrane</keyword>
<comment type="subcellular location">
    <subcellularLocation>
        <location evidence="1">Endosome membrane</location>
    </subcellularLocation>
</comment>
<keyword evidence="8" id="KW-1185">Reference proteome</keyword>
<dbReference type="Gene3D" id="1.10.287.1060">
    <property type="entry name" value="ESAT-6-like"/>
    <property type="match status" value="1"/>
</dbReference>
<reference evidence="8" key="2">
    <citation type="submission" date="2015-01" db="EMBL/GenBank/DDBJ databases">
        <title>Evolutionary Origins and Diversification of the Mycorrhizal Mutualists.</title>
        <authorList>
            <consortium name="DOE Joint Genome Institute"/>
            <consortium name="Mycorrhizal Genomics Consortium"/>
            <person name="Kohler A."/>
            <person name="Kuo A."/>
            <person name="Nagy L.G."/>
            <person name="Floudas D."/>
            <person name="Copeland A."/>
            <person name="Barry K.W."/>
            <person name="Cichocki N."/>
            <person name="Veneault-Fourrey C."/>
            <person name="LaButti K."/>
            <person name="Lindquist E.A."/>
            <person name="Lipzen A."/>
            <person name="Lundell T."/>
            <person name="Morin E."/>
            <person name="Murat C."/>
            <person name="Riley R."/>
            <person name="Ohm R."/>
            <person name="Sun H."/>
            <person name="Tunlid A."/>
            <person name="Henrissat B."/>
            <person name="Grigoriev I.V."/>
            <person name="Hibbett D.S."/>
            <person name="Martin F."/>
        </authorList>
    </citation>
    <scope>NUCLEOTIDE SEQUENCE [LARGE SCALE GENOMIC DNA]</scope>
    <source>
        <strain evidence="8">LaAM-08-1</strain>
    </source>
</reference>
<dbReference type="GO" id="GO:0015031">
    <property type="term" value="P:protein transport"/>
    <property type="evidence" value="ECO:0007669"/>
    <property type="project" value="UniProtKB-KW"/>
</dbReference>
<evidence type="ECO:0000256" key="1">
    <source>
        <dbReference type="ARBA" id="ARBA00004608"/>
    </source>
</evidence>
<dbReference type="GO" id="GO:0000815">
    <property type="term" value="C:ESCRT III complex"/>
    <property type="evidence" value="ECO:0007669"/>
    <property type="project" value="TreeGrafter"/>
</dbReference>
<protein>
    <recommendedName>
        <fullName evidence="9">Charged multivesicular body protein 6</fullName>
    </recommendedName>
</protein>
<evidence type="ECO:0000256" key="6">
    <source>
        <dbReference type="ARBA" id="ARBA00023136"/>
    </source>
</evidence>
<dbReference type="Proteomes" id="UP000054477">
    <property type="component" value="Unassembled WGS sequence"/>
</dbReference>
<name>A0A0C9Y0G9_9AGAR</name>
<evidence type="ECO:0000256" key="3">
    <source>
        <dbReference type="ARBA" id="ARBA00022448"/>
    </source>
</evidence>
<dbReference type="OrthoDB" id="441172at2759"/>
<keyword evidence="3" id="KW-0813">Transport</keyword>